<name>A0AA92L5D4_9FIRM</name>
<gene>
    <name evidence="2" type="ORF">I5Q82_14885</name>
</gene>
<dbReference type="RefSeq" id="WP_066534995.1">
    <property type="nucleotide sequence ID" value="NZ_CP021422.1"/>
</dbReference>
<dbReference type="Proteomes" id="UP000596035">
    <property type="component" value="Chromosome"/>
</dbReference>
<keyword evidence="1" id="KW-0732">Signal</keyword>
<dbReference type="EMBL" id="CP065321">
    <property type="protein sequence ID" value="QQR29325.1"/>
    <property type="molecule type" value="Genomic_DNA"/>
</dbReference>
<accession>A0AA92L5D4</accession>
<sequence length="132" mass="15013">MRKCDFFKGILLFILVLTLAHGFAACGSQQTNGEKPSSAETRNDEYASVDNSTFARDAVYYTVSYDDGIDQFDFVLGTIVDENSGSFLSDVEMEVLRYSKDFDVELESDYMRNVVVEIITDKKRLDELKNME</sequence>
<evidence type="ECO:0000313" key="3">
    <source>
        <dbReference type="Proteomes" id="UP000596035"/>
    </source>
</evidence>
<dbReference type="AlphaFoldDB" id="A0AA92L5D4"/>
<feature type="signal peptide" evidence="1">
    <location>
        <begin position="1"/>
        <end position="24"/>
    </location>
</feature>
<protein>
    <submittedName>
        <fullName evidence="2">Uncharacterized protein</fullName>
    </submittedName>
</protein>
<evidence type="ECO:0000313" key="2">
    <source>
        <dbReference type="EMBL" id="QQR29325.1"/>
    </source>
</evidence>
<organism evidence="2 3">
    <name type="scientific">Acutalibacter muris</name>
    <dbReference type="NCBI Taxonomy" id="1796620"/>
    <lineage>
        <taxon>Bacteria</taxon>
        <taxon>Bacillati</taxon>
        <taxon>Bacillota</taxon>
        <taxon>Clostridia</taxon>
        <taxon>Eubacteriales</taxon>
        <taxon>Acutalibacteraceae</taxon>
        <taxon>Acutalibacter</taxon>
    </lineage>
</organism>
<dbReference type="PROSITE" id="PS51257">
    <property type="entry name" value="PROKAR_LIPOPROTEIN"/>
    <property type="match status" value="1"/>
</dbReference>
<proteinExistence type="predicted"/>
<evidence type="ECO:0000256" key="1">
    <source>
        <dbReference type="SAM" id="SignalP"/>
    </source>
</evidence>
<feature type="chain" id="PRO_5041726102" evidence="1">
    <location>
        <begin position="25"/>
        <end position="132"/>
    </location>
</feature>
<reference evidence="2 3" key="1">
    <citation type="submission" date="2020-11" db="EMBL/GenBank/DDBJ databases">
        <title>Closed and high quality bacterial genomes of the OMM12 community.</title>
        <authorList>
            <person name="Marbouty M."/>
            <person name="Lamy-Besnier Q."/>
            <person name="Debarbieux L."/>
            <person name="Koszul R."/>
        </authorList>
    </citation>
    <scope>NUCLEOTIDE SEQUENCE [LARGE SCALE GENOMIC DNA]</scope>
    <source>
        <strain evidence="2 3">KB18</strain>
    </source>
</reference>